<evidence type="ECO:0000313" key="1">
    <source>
        <dbReference type="EMBL" id="KAF9787046.1"/>
    </source>
</evidence>
<evidence type="ECO:0000313" key="2">
    <source>
        <dbReference type="Proteomes" id="UP000736335"/>
    </source>
</evidence>
<name>A0A9P6HGZ9_9AGAM</name>
<dbReference type="PANTHER" id="PTHR11183">
    <property type="entry name" value="GLYCOGENIN SUBFAMILY MEMBER"/>
    <property type="match status" value="1"/>
</dbReference>
<dbReference type="Gene3D" id="3.90.550.10">
    <property type="entry name" value="Spore Coat Polysaccharide Biosynthesis Protein SpsA, Chain A"/>
    <property type="match status" value="1"/>
</dbReference>
<dbReference type="Proteomes" id="UP000736335">
    <property type="component" value="Unassembled WGS sequence"/>
</dbReference>
<reference evidence="1" key="1">
    <citation type="journal article" date="2020" name="Nat. Commun.">
        <title>Large-scale genome sequencing of mycorrhizal fungi provides insights into the early evolution of symbiotic traits.</title>
        <authorList>
            <person name="Miyauchi S."/>
            <person name="Kiss E."/>
            <person name="Kuo A."/>
            <person name="Drula E."/>
            <person name="Kohler A."/>
            <person name="Sanchez-Garcia M."/>
            <person name="Morin E."/>
            <person name="Andreopoulos B."/>
            <person name="Barry K.W."/>
            <person name="Bonito G."/>
            <person name="Buee M."/>
            <person name="Carver A."/>
            <person name="Chen C."/>
            <person name="Cichocki N."/>
            <person name="Clum A."/>
            <person name="Culley D."/>
            <person name="Crous P.W."/>
            <person name="Fauchery L."/>
            <person name="Girlanda M."/>
            <person name="Hayes R.D."/>
            <person name="Keri Z."/>
            <person name="LaButti K."/>
            <person name="Lipzen A."/>
            <person name="Lombard V."/>
            <person name="Magnuson J."/>
            <person name="Maillard F."/>
            <person name="Murat C."/>
            <person name="Nolan M."/>
            <person name="Ohm R.A."/>
            <person name="Pangilinan J."/>
            <person name="Pereira M.F."/>
            <person name="Perotto S."/>
            <person name="Peter M."/>
            <person name="Pfister S."/>
            <person name="Riley R."/>
            <person name="Sitrit Y."/>
            <person name="Stielow J.B."/>
            <person name="Szollosi G."/>
            <person name="Zifcakova L."/>
            <person name="Stursova M."/>
            <person name="Spatafora J.W."/>
            <person name="Tedersoo L."/>
            <person name="Vaario L.M."/>
            <person name="Yamada A."/>
            <person name="Yan M."/>
            <person name="Wang P."/>
            <person name="Xu J."/>
            <person name="Bruns T."/>
            <person name="Baldrian P."/>
            <person name="Vilgalys R."/>
            <person name="Dunand C."/>
            <person name="Henrissat B."/>
            <person name="Grigoriev I.V."/>
            <person name="Hibbett D."/>
            <person name="Nagy L.G."/>
            <person name="Martin F.M."/>
        </authorList>
    </citation>
    <scope>NUCLEOTIDE SEQUENCE</scope>
    <source>
        <strain evidence="1">UH-Tt-Lm1</strain>
    </source>
</reference>
<dbReference type="GO" id="GO:0016757">
    <property type="term" value="F:glycosyltransferase activity"/>
    <property type="evidence" value="ECO:0007669"/>
    <property type="project" value="InterPro"/>
</dbReference>
<dbReference type="OrthoDB" id="2014201at2759"/>
<reference evidence="1" key="2">
    <citation type="submission" date="2020-11" db="EMBL/GenBank/DDBJ databases">
        <authorList>
            <consortium name="DOE Joint Genome Institute"/>
            <person name="Kuo A."/>
            <person name="Miyauchi S."/>
            <person name="Kiss E."/>
            <person name="Drula E."/>
            <person name="Kohler A."/>
            <person name="Sanchez-Garcia M."/>
            <person name="Andreopoulos B."/>
            <person name="Barry K.W."/>
            <person name="Bonito G."/>
            <person name="Buee M."/>
            <person name="Carver A."/>
            <person name="Chen C."/>
            <person name="Cichocki N."/>
            <person name="Clum A."/>
            <person name="Culley D."/>
            <person name="Crous P.W."/>
            <person name="Fauchery L."/>
            <person name="Girlanda M."/>
            <person name="Hayes R."/>
            <person name="Keri Z."/>
            <person name="Labutti K."/>
            <person name="Lipzen A."/>
            <person name="Lombard V."/>
            <person name="Magnuson J."/>
            <person name="Maillard F."/>
            <person name="Morin E."/>
            <person name="Murat C."/>
            <person name="Nolan M."/>
            <person name="Ohm R."/>
            <person name="Pangilinan J."/>
            <person name="Pereira M."/>
            <person name="Perotto S."/>
            <person name="Peter M."/>
            <person name="Riley R."/>
            <person name="Sitrit Y."/>
            <person name="Stielow B."/>
            <person name="Szollosi G."/>
            <person name="Zifcakova L."/>
            <person name="Stursova M."/>
            <person name="Spatafora J.W."/>
            <person name="Tedersoo L."/>
            <person name="Vaario L.-M."/>
            <person name="Yamada A."/>
            <person name="Yan M."/>
            <person name="Wang P."/>
            <person name="Xu J."/>
            <person name="Bruns T."/>
            <person name="Baldrian P."/>
            <person name="Vilgalys R."/>
            <person name="Henrissat B."/>
            <person name="Grigoriev I.V."/>
            <person name="Hibbett D."/>
            <person name="Nagy L.G."/>
            <person name="Martin F.M."/>
        </authorList>
    </citation>
    <scope>NUCLEOTIDE SEQUENCE</scope>
    <source>
        <strain evidence="1">UH-Tt-Lm1</strain>
    </source>
</reference>
<accession>A0A9P6HGZ9</accession>
<gene>
    <name evidence="1" type="ORF">BJ322DRAFT_1138565</name>
</gene>
<keyword evidence="2" id="KW-1185">Reference proteome</keyword>
<organism evidence="1 2">
    <name type="scientific">Thelephora terrestris</name>
    <dbReference type="NCBI Taxonomy" id="56493"/>
    <lineage>
        <taxon>Eukaryota</taxon>
        <taxon>Fungi</taxon>
        <taxon>Dikarya</taxon>
        <taxon>Basidiomycota</taxon>
        <taxon>Agaricomycotina</taxon>
        <taxon>Agaricomycetes</taxon>
        <taxon>Thelephorales</taxon>
        <taxon>Thelephoraceae</taxon>
        <taxon>Thelephora</taxon>
    </lineage>
</organism>
<dbReference type="SUPFAM" id="SSF53448">
    <property type="entry name" value="Nucleotide-diphospho-sugar transferases"/>
    <property type="match status" value="1"/>
</dbReference>
<dbReference type="EMBL" id="WIUZ02000005">
    <property type="protein sequence ID" value="KAF9787046.1"/>
    <property type="molecule type" value="Genomic_DNA"/>
</dbReference>
<dbReference type="InterPro" id="IPR050587">
    <property type="entry name" value="GNT1/Glycosyltrans_8"/>
</dbReference>
<sequence length="329" mass="38042">MGPRKAYVTLLTKNSYLPAALVLNESLQRVGSKYPLVIMSTPSLPTEAKEALTRQRIETTTVNPLQPTPNTHALSDLDARFADTWTKLRCLRFDRGFGLVEFEVEPPLEFQHRRLISSQRIVLLDCDMIVMRNMDELFDTDLPDGWIAAAHVCACNPMKFAHYPADWIPENCAYTPLEHPTALTQPTQIQPDSPRAYGLLNSGMVVLQPSAEVMAGLTEFLSTSPLVSTFRFPDQDLLATFYEGRWKPLPWCYNALKTLRKLHEPLWRDEEIRCLHYILAVKPWQTKVVDEWEKGMHLWWWDRYRILEDRLSQEGDEETLRLSRENVAQ</sequence>
<protein>
    <submittedName>
        <fullName evidence="1">Glycosyltransferase family 8 protein</fullName>
    </submittedName>
</protein>
<comment type="caution">
    <text evidence="1">The sequence shown here is derived from an EMBL/GenBank/DDBJ whole genome shotgun (WGS) entry which is preliminary data.</text>
</comment>
<dbReference type="InterPro" id="IPR029044">
    <property type="entry name" value="Nucleotide-diphossugar_trans"/>
</dbReference>
<dbReference type="CDD" id="cd02537">
    <property type="entry name" value="GT8_Glycogenin"/>
    <property type="match status" value="1"/>
</dbReference>
<dbReference type="InterPro" id="IPR002495">
    <property type="entry name" value="Glyco_trans_8"/>
</dbReference>
<dbReference type="AlphaFoldDB" id="A0A9P6HGZ9"/>
<dbReference type="Pfam" id="PF01501">
    <property type="entry name" value="Glyco_transf_8"/>
    <property type="match status" value="1"/>
</dbReference>
<proteinExistence type="predicted"/>